<sequence>MFPKNCFRLSGTTRRIAILLLLLTGTVITEDNGHTENNFNAAKEKIPPSPTADGNASAAAASIENSFGTATPNAQNKSKDVIESFLLSHAVIPDVLAVASSHVLEMLMYPHAKHVLLQSEFTG</sequence>
<keyword evidence="2" id="KW-0732">Signal</keyword>
<feature type="signal peptide" evidence="2">
    <location>
        <begin position="1"/>
        <end position="29"/>
    </location>
</feature>
<name>A0A9P0A884_BEMTA</name>
<dbReference type="Proteomes" id="UP001152759">
    <property type="component" value="Chromosome 3"/>
</dbReference>
<gene>
    <name evidence="3" type="ORF">BEMITA_LOCUS5387</name>
</gene>
<evidence type="ECO:0000256" key="1">
    <source>
        <dbReference type="SAM" id="MobiDB-lite"/>
    </source>
</evidence>
<evidence type="ECO:0000256" key="2">
    <source>
        <dbReference type="SAM" id="SignalP"/>
    </source>
</evidence>
<organism evidence="3 4">
    <name type="scientific">Bemisia tabaci</name>
    <name type="common">Sweetpotato whitefly</name>
    <name type="synonym">Aleurodes tabaci</name>
    <dbReference type="NCBI Taxonomy" id="7038"/>
    <lineage>
        <taxon>Eukaryota</taxon>
        <taxon>Metazoa</taxon>
        <taxon>Ecdysozoa</taxon>
        <taxon>Arthropoda</taxon>
        <taxon>Hexapoda</taxon>
        <taxon>Insecta</taxon>
        <taxon>Pterygota</taxon>
        <taxon>Neoptera</taxon>
        <taxon>Paraneoptera</taxon>
        <taxon>Hemiptera</taxon>
        <taxon>Sternorrhyncha</taxon>
        <taxon>Aleyrodoidea</taxon>
        <taxon>Aleyrodidae</taxon>
        <taxon>Aleyrodinae</taxon>
        <taxon>Bemisia</taxon>
    </lineage>
</organism>
<protein>
    <submittedName>
        <fullName evidence="3">Uncharacterized protein</fullName>
    </submittedName>
</protein>
<feature type="region of interest" description="Disordered" evidence="1">
    <location>
        <begin position="38"/>
        <end position="60"/>
    </location>
</feature>
<evidence type="ECO:0000313" key="3">
    <source>
        <dbReference type="EMBL" id="CAH0386239.1"/>
    </source>
</evidence>
<dbReference type="EMBL" id="OU963864">
    <property type="protein sequence ID" value="CAH0386239.1"/>
    <property type="molecule type" value="Genomic_DNA"/>
</dbReference>
<keyword evidence="4" id="KW-1185">Reference proteome</keyword>
<accession>A0A9P0A884</accession>
<dbReference type="AlphaFoldDB" id="A0A9P0A884"/>
<proteinExistence type="predicted"/>
<evidence type="ECO:0000313" key="4">
    <source>
        <dbReference type="Proteomes" id="UP001152759"/>
    </source>
</evidence>
<feature type="chain" id="PRO_5040290280" evidence="2">
    <location>
        <begin position="30"/>
        <end position="123"/>
    </location>
</feature>
<reference evidence="3" key="1">
    <citation type="submission" date="2021-12" db="EMBL/GenBank/DDBJ databases">
        <authorList>
            <person name="King R."/>
        </authorList>
    </citation>
    <scope>NUCLEOTIDE SEQUENCE</scope>
</reference>